<dbReference type="Gene3D" id="3.40.30.10">
    <property type="entry name" value="Glutaredoxin"/>
    <property type="match status" value="1"/>
</dbReference>
<keyword evidence="6" id="KW-1015">Disulfide bond</keyword>
<feature type="domain" description="Thioredoxin" evidence="12">
    <location>
        <begin position="43"/>
        <end position="216"/>
    </location>
</feature>
<evidence type="ECO:0000256" key="3">
    <source>
        <dbReference type="ARBA" id="ARBA00022559"/>
    </source>
</evidence>
<dbReference type="RefSeq" id="WP_320510982.1">
    <property type="nucleotide sequence ID" value="NZ_JAXCLW010000019.1"/>
</dbReference>
<evidence type="ECO:0000256" key="8">
    <source>
        <dbReference type="ARBA" id="ARBA00032824"/>
    </source>
</evidence>
<evidence type="ECO:0000256" key="6">
    <source>
        <dbReference type="ARBA" id="ARBA00023157"/>
    </source>
</evidence>
<evidence type="ECO:0000256" key="2">
    <source>
        <dbReference type="ARBA" id="ARBA00013017"/>
    </source>
</evidence>
<protein>
    <recommendedName>
        <fullName evidence="2">thioredoxin-dependent peroxiredoxin</fullName>
        <ecNumber evidence="2">1.11.1.24</ecNumber>
    </recommendedName>
    <alternativeName>
        <fullName evidence="8">Thioredoxin peroxidase</fullName>
    </alternativeName>
    <alternativeName>
        <fullName evidence="10">Thioredoxin-dependent peroxiredoxin Bcp</fullName>
    </alternativeName>
</protein>
<name>A0ABU5ELU5_9PROT</name>
<accession>A0ABU5ELU5</accession>
<dbReference type="PANTHER" id="PTHR42801:SF7">
    <property type="entry name" value="SLL1159 PROTEIN"/>
    <property type="match status" value="1"/>
</dbReference>
<dbReference type="InterPro" id="IPR000866">
    <property type="entry name" value="AhpC/TSA"/>
</dbReference>
<evidence type="ECO:0000256" key="11">
    <source>
        <dbReference type="ARBA" id="ARBA00049091"/>
    </source>
</evidence>
<dbReference type="EMBL" id="JAXCLW010000019">
    <property type="protein sequence ID" value="MDY0885906.1"/>
    <property type="molecule type" value="Genomic_DNA"/>
</dbReference>
<evidence type="ECO:0000313" key="13">
    <source>
        <dbReference type="EMBL" id="MDY0885906.1"/>
    </source>
</evidence>
<dbReference type="InterPro" id="IPR013766">
    <property type="entry name" value="Thioredoxin_domain"/>
</dbReference>
<comment type="function">
    <text evidence="1">Thiol-specific peroxidase that catalyzes the reduction of hydrogen peroxide and organic hydroperoxides to water and alcohols, respectively. Plays a role in cell protection against oxidative stress by detoxifying peroxides and as sensor of hydrogen peroxide-mediated signaling events.</text>
</comment>
<comment type="caution">
    <text evidence="13">The sequence shown here is derived from an EMBL/GenBank/DDBJ whole genome shotgun (WGS) entry which is preliminary data.</text>
</comment>
<dbReference type="Proteomes" id="UP001279642">
    <property type="component" value="Unassembled WGS sequence"/>
</dbReference>
<dbReference type="InterPro" id="IPR050924">
    <property type="entry name" value="Peroxiredoxin_BCP/PrxQ"/>
</dbReference>
<keyword evidence="14" id="KW-1185">Reference proteome</keyword>
<reference evidence="13 14" key="1">
    <citation type="journal article" date="2016" name="Antonie Van Leeuwenhoek">
        <title>Dongia soli sp. nov., isolated from soil from Dokdo, Korea.</title>
        <authorList>
            <person name="Kim D.U."/>
            <person name="Lee H."/>
            <person name="Kim H."/>
            <person name="Kim S.G."/>
            <person name="Ka J.O."/>
        </authorList>
    </citation>
    <scope>NUCLEOTIDE SEQUENCE [LARGE SCALE GENOMIC DNA]</scope>
    <source>
        <strain evidence="13 14">D78</strain>
    </source>
</reference>
<evidence type="ECO:0000259" key="12">
    <source>
        <dbReference type="PROSITE" id="PS51352"/>
    </source>
</evidence>
<comment type="catalytic activity">
    <reaction evidence="11">
        <text>a hydroperoxide + [thioredoxin]-dithiol = an alcohol + [thioredoxin]-disulfide + H2O</text>
        <dbReference type="Rhea" id="RHEA:62620"/>
        <dbReference type="Rhea" id="RHEA-COMP:10698"/>
        <dbReference type="Rhea" id="RHEA-COMP:10700"/>
        <dbReference type="ChEBI" id="CHEBI:15377"/>
        <dbReference type="ChEBI" id="CHEBI:29950"/>
        <dbReference type="ChEBI" id="CHEBI:30879"/>
        <dbReference type="ChEBI" id="CHEBI:35924"/>
        <dbReference type="ChEBI" id="CHEBI:50058"/>
        <dbReference type="EC" id="1.11.1.24"/>
    </reaction>
</comment>
<dbReference type="CDD" id="cd02970">
    <property type="entry name" value="PRX_like2"/>
    <property type="match status" value="1"/>
</dbReference>
<evidence type="ECO:0000256" key="9">
    <source>
        <dbReference type="ARBA" id="ARBA00038489"/>
    </source>
</evidence>
<evidence type="ECO:0000256" key="10">
    <source>
        <dbReference type="ARBA" id="ARBA00042639"/>
    </source>
</evidence>
<keyword evidence="4" id="KW-0049">Antioxidant</keyword>
<sequence>MPLKDQLDALRAEDYARALPDVTLARQRAVDDLMASGLGERAVRAGSLAPAFRLRDGNGVVVSSHKWLFAGPMVLVFYRGRWCPYCNLDLRAIEAAADDIRSLGASILAVSQQTSYESRETVRLNALTFPSLVDRGGKLAYAFGLRWKASAELRAVEKACGVDLALLNGEPSWTLTMPARYIVAPDGMVEYTDISVDYTRRCDPADLLPVLRRLRMRWATDPVPALRA</sequence>
<keyword evidence="5" id="KW-0560">Oxidoreductase</keyword>
<evidence type="ECO:0000256" key="1">
    <source>
        <dbReference type="ARBA" id="ARBA00003330"/>
    </source>
</evidence>
<evidence type="ECO:0000256" key="5">
    <source>
        <dbReference type="ARBA" id="ARBA00023002"/>
    </source>
</evidence>
<proteinExistence type="inferred from homology"/>
<dbReference type="InterPro" id="IPR036249">
    <property type="entry name" value="Thioredoxin-like_sf"/>
</dbReference>
<dbReference type="Pfam" id="PF00578">
    <property type="entry name" value="AhpC-TSA"/>
    <property type="match status" value="1"/>
</dbReference>
<dbReference type="SUPFAM" id="SSF52833">
    <property type="entry name" value="Thioredoxin-like"/>
    <property type="match status" value="1"/>
</dbReference>
<dbReference type="PROSITE" id="PS51352">
    <property type="entry name" value="THIOREDOXIN_2"/>
    <property type="match status" value="1"/>
</dbReference>
<organism evidence="13 14">
    <name type="scientific">Dongia soli</name>
    <dbReference type="NCBI Taxonomy" id="600628"/>
    <lineage>
        <taxon>Bacteria</taxon>
        <taxon>Pseudomonadati</taxon>
        <taxon>Pseudomonadota</taxon>
        <taxon>Alphaproteobacteria</taxon>
        <taxon>Rhodospirillales</taxon>
        <taxon>Dongiaceae</taxon>
        <taxon>Dongia</taxon>
    </lineage>
</organism>
<comment type="similarity">
    <text evidence="9">Belongs to the peroxiredoxin family. BCP/PrxQ subfamily.</text>
</comment>
<dbReference type="PANTHER" id="PTHR42801">
    <property type="entry name" value="THIOREDOXIN-DEPENDENT PEROXIDE REDUCTASE"/>
    <property type="match status" value="1"/>
</dbReference>
<evidence type="ECO:0000256" key="7">
    <source>
        <dbReference type="ARBA" id="ARBA00023284"/>
    </source>
</evidence>
<evidence type="ECO:0000256" key="4">
    <source>
        <dbReference type="ARBA" id="ARBA00022862"/>
    </source>
</evidence>
<keyword evidence="7" id="KW-0676">Redox-active center</keyword>
<evidence type="ECO:0000313" key="14">
    <source>
        <dbReference type="Proteomes" id="UP001279642"/>
    </source>
</evidence>
<dbReference type="EC" id="1.11.1.24" evidence="2"/>
<keyword evidence="3" id="KW-0575">Peroxidase</keyword>
<gene>
    <name evidence="13" type="ORF">SMD27_23925</name>
</gene>